<dbReference type="InterPro" id="IPR013083">
    <property type="entry name" value="Znf_RING/FYVE/PHD"/>
</dbReference>
<dbReference type="SMART" id="SM00064">
    <property type="entry name" value="FYVE"/>
    <property type="match status" value="1"/>
</dbReference>
<dbReference type="FunFam" id="3.30.1360.220:FF:000001">
    <property type="entry name" value="Zinc finger, FYVE domain-containing 9a"/>
    <property type="match status" value="1"/>
</dbReference>
<evidence type="ECO:0000256" key="8">
    <source>
        <dbReference type="PIRNR" id="PIRNR037289"/>
    </source>
</evidence>
<dbReference type="Proteomes" id="UP000694559">
    <property type="component" value="Unplaced"/>
</dbReference>
<dbReference type="PROSITE" id="PS50178">
    <property type="entry name" value="ZF_FYVE"/>
    <property type="match status" value="1"/>
</dbReference>
<evidence type="ECO:0000259" key="11">
    <source>
        <dbReference type="PROSITE" id="PS50178"/>
    </source>
</evidence>
<protein>
    <recommendedName>
        <fullName evidence="8">Zinc finger FYVE domain-containing protein</fullName>
    </recommendedName>
</protein>
<dbReference type="InterPro" id="IPR011011">
    <property type="entry name" value="Znf_FYVE_PHD"/>
</dbReference>
<evidence type="ECO:0000256" key="7">
    <source>
        <dbReference type="ARBA" id="ARBA00023136"/>
    </source>
</evidence>
<evidence type="ECO:0000256" key="6">
    <source>
        <dbReference type="ARBA" id="ARBA00022833"/>
    </source>
</evidence>
<keyword evidence="13" id="KW-1185">Reference proteome</keyword>
<dbReference type="FunFam" id="3.30.40.10:FF:000084">
    <property type="entry name" value="Zinc finger, FYVE domain-containing 9b"/>
    <property type="match status" value="1"/>
</dbReference>
<dbReference type="SMART" id="SM01421">
    <property type="entry name" value="DUF3480"/>
    <property type="match status" value="1"/>
</dbReference>
<dbReference type="GeneTree" id="ENSGT00940000154290"/>
<dbReference type="OMA" id="GIDKYVC"/>
<dbReference type="Pfam" id="PF01363">
    <property type="entry name" value="FYVE"/>
    <property type="match status" value="1"/>
</dbReference>
<evidence type="ECO:0000256" key="1">
    <source>
        <dbReference type="ARBA" id="ARBA00022490"/>
    </source>
</evidence>
<dbReference type="GO" id="GO:0008270">
    <property type="term" value="F:zinc ion binding"/>
    <property type="evidence" value="ECO:0007669"/>
    <property type="project" value="UniProtKB-KW"/>
</dbReference>
<dbReference type="PANTHER" id="PTHR46319">
    <property type="entry name" value="ZINC FINGER FYVE DOMAIN-CONTAINING PROTEIN"/>
    <property type="match status" value="1"/>
</dbReference>
<keyword evidence="1 8" id="KW-0963">Cytoplasm</keyword>
<evidence type="ECO:0000256" key="3">
    <source>
        <dbReference type="ARBA" id="ARBA00022723"/>
    </source>
</evidence>
<dbReference type="GO" id="GO:0006622">
    <property type="term" value="P:protein targeting to lysosome"/>
    <property type="evidence" value="ECO:0007669"/>
    <property type="project" value="TreeGrafter"/>
</dbReference>
<evidence type="ECO:0000256" key="10">
    <source>
        <dbReference type="SAM" id="MobiDB-lite"/>
    </source>
</evidence>
<organism evidence="12 13">
    <name type="scientific">Naja naja</name>
    <name type="common">Indian cobra</name>
    <dbReference type="NCBI Taxonomy" id="35670"/>
    <lineage>
        <taxon>Eukaryota</taxon>
        <taxon>Metazoa</taxon>
        <taxon>Chordata</taxon>
        <taxon>Craniata</taxon>
        <taxon>Vertebrata</taxon>
        <taxon>Euteleostomi</taxon>
        <taxon>Lepidosauria</taxon>
        <taxon>Squamata</taxon>
        <taxon>Bifurcata</taxon>
        <taxon>Unidentata</taxon>
        <taxon>Episquamata</taxon>
        <taxon>Toxicofera</taxon>
        <taxon>Serpentes</taxon>
        <taxon>Colubroidea</taxon>
        <taxon>Elapidae</taxon>
        <taxon>Elapinae</taxon>
        <taxon>Naja</taxon>
    </lineage>
</organism>
<keyword evidence="2" id="KW-0597">Phosphoprotein</keyword>
<dbReference type="GO" id="GO:0005545">
    <property type="term" value="F:1-phosphatidylinositol binding"/>
    <property type="evidence" value="ECO:0007669"/>
    <property type="project" value="UniProtKB-ARBA"/>
</dbReference>
<dbReference type="PIRSF" id="PIRSF037289">
    <property type="entry name" value="SARA/endofin"/>
    <property type="match status" value="1"/>
</dbReference>
<dbReference type="Gene3D" id="3.30.500.40">
    <property type="match status" value="1"/>
</dbReference>
<dbReference type="OrthoDB" id="5872154at2759"/>
<evidence type="ECO:0000256" key="4">
    <source>
        <dbReference type="ARBA" id="ARBA00022753"/>
    </source>
</evidence>
<evidence type="ECO:0000256" key="5">
    <source>
        <dbReference type="ARBA" id="ARBA00022771"/>
    </source>
</evidence>
<name>A0A8C6VC13_NAJNA</name>
<dbReference type="CDD" id="cd15729">
    <property type="entry name" value="FYVE_endofin"/>
    <property type="match status" value="1"/>
</dbReference>
<reference evidence="12" key="1">
    <citation type="submission" date="2025-08" db="UniProtKB">
        <authorList>
            <consortium name="Ensembl"/>
        </authorList>
    </citation>
    <scope>IDENTIFICATION</scope>
</reference>
<dbReference type="GO" id="GO:0016197">
    <property type="term" value="P:endosomal transport"/>
    <property type="evidence" value="ECO:0007669"/>
    <property type="project" value="TreeGrafter"/>
</dbReference>
<dbReference type="PANTHER" id="PTHR46319:SF1">
    <property type="entry name" value="ZINC FINGER FYVE DOMAIN-CONTAINING PROTEIN 16"/>
    <property type="match status" value="1"/>
</dbReference>
<keyword evidence="7 8" id="KW-0472">Membrane</keyword>
<evidence type="ECO:0000256" key="2">
    <source>
        <dbReference type="ARBA" id="ARBA00022553"/>
    </source>
</evidence>
<feature type="domain" description="FYVE-type" evidence="11">
    <location>
        <begin position="726"/>
        <end position="784"/>
    </location>
</feature>
<dbReference type="Pfam" id="PF11979">
    <property type="entry name" value="SARA_C"/>
    <property type="match status" value="1"/>
</dbReference>
<dbReference type="GO" id="GO:0031901">
    <property type="term" value="C:early endosome membrane"/>
    <property type="evidence" value="ECO:0007669"/>
    <property type="project" value="UniProtKB-SubCell"/>
</dbReference>
<dbReference type="Ensembl" id="ENSNNAT00000004345.1">
    <property type="protein sequence ID" value="ENSNNAP00000004153.1"/>
    <property type="gene ID" value="ENSNNAG00000002786.1"/>
</dbReference>
<sequence>MDNYFKAAVSDLDKLLDEFEQHPDELDENNSTINLCNSEHHLVLSDSSCQQPKTFEPNVEENASCAVSDVCSLSSQTTKVANFEQLNSDQNEKNVTGLDLLSMVGGDSSDKNQSSCLKGCSIPVCDLISDTGGLNQLKNNLGCIQKLQPDESQYGLSIDGFDLALLSTKANNSVVDDHISNSGTQQPIDETLYKIQNNAAGELNQWELKTDTPFEPNITDSSEDQEKTNCLKNNKIPGQQEQVIGIDGESASVIHLSAVLGSKEESTCEKLPCKTLVDENSSKSQMIHDESDKQGISEGINESEALHLPEIHEVNNPNVMCNKKSLCDSALQTESVLALNKEHSTTDKFCNAQQYTDATLNTVSVPEISEDIQTSLSCLPLAVSICTSLVNTDDTNGKITQKEDGIRDIALPSENSFAEGDSFGKTETLEKESSLNQTNECEIERSSLISRECVVSSNSEPFQHHDSIVTTGPFLAKDTEMCSSVWPIDVDERPFVDLVLEEDIVGSNMLISDSELDAFLSEHCLGANNSKPLKEDTSSGLLESDVINDHLLDISNLNISRDSIQAELECKKAKVCNENNFISIPESILGVLVKKHTQQVQQETIDNATEIGSEISDSLNGQPTVHSGGARPKQLLNLQPKAPIPSEFSSKHAPGNESQMKNSTDSNTFVSDGKISPESDVSHNNVDGQRCLGNMKENVLPMVSEPRKVVGRATALGQKQPSWLPDLEASKCMNCQVKFTFTKRRHHCRACGKIFCAPCCNRKCKLQYLDKEARVCISCYESINKAQALEKMMTPTGPASNSVLSESSAVPSLHETQTSGNSYSMLLFNFISYLGFVSSTGLLPKDQRRVWFADGILPNGEVADTTKLSSGAKRFPQEPVGSPTNEAVSETDTKSKDEMHVAEQTGIARSSTSVSQEDILPSNEQLDLSRNSDCLPVAQTEVLCNSDFVTAAVTEFSSVSELAKESLPAATDQASDTPTSILDYRMLCCIENCVGKEVSLIPGDGFPPLLLARGEKGKESLVEEHPSNEQVTLLLEESNPLTFILNTNLLVNVKILSYNSEKCWFFSTNGMHGLGQAEIIIVLHCLSDESDVPKEIFNLFINIYKDAMKGKFIGNLENIIFTEDFLGSKEHGGFLFVTPTFQKLDDLMLPSDPFLCGILIHKQEVPWAKVFPIRLMLRLGAEYGVYPTPLTSIRHRKPLFGKIGHTVMDLLVDLRNYQYTLHRIDNLFIHMEMGRSYIKIPLRKYNEIMKVINTSNEHVISIGASFNSQADSHLVCVQNEDGVYQTQANSATGHPRKITGASFVVFNGALKTSSGFLAKSSIVEDGIMVQITPETMEGLRQALSEKKDFRITCGKVDSGDFREYVDICWIENDEKTNMRITSPIDGKSMEGVQSEKIVQEECFEVDGKLVKCTEVFYLSNVSELHNSVHQLAKEIALASYIALGKHLKTLKNNGMNKIGLRVSMDADMVEYQAGSGGQVLPQHYLNDLDSALIPVIHGWISNTTNLPLEIELIFFINESLLI</sequence>
<proteinExistence type="predicted"/>
<evidence type="ECO:0000313" key="13">
    <source>
        <dbReference type="Proteomes" id="UP000694559"/>
    </source>
</evidence>
<accession>A0A8C6VC13</accession>
<keyword evidence="5 9" id="KW-0863">Zinc-finger</keyword>
<feature type="compositionally biased region" description="Polar residues" evidence="10">
    <location>
        <begin position="656"/>
        <end position="670"/>
    </location>
</feature>
<dbReference type="SUPFAM" id="SSF57903">
    <property type="entry name" value="FYVE/PHD zinc finger"/>
    <property type="match status" value="1"/>
</dbReference>
<feature type="region of interest" description="Disordered" evidence="10">
    <location>
        <begin position="642"/>
        <end position="687"/>
    </location>
</feature>
<keyword evidence="3 8" id="KW-0479">Metal-binding</keyword>
<evidence type="ECO:0000256" key="9">
    <source>
        <dbReference type="PROSITE-ProRule" id="PRU00091"/>
    </source>
</evidence>
<keyword evidence="4 8" id="KW-0967">Endosome</keyword>
<dbReference type="InterPro" id="IPR022557">
    <property type="entry name" value="SARA-like_C"/>
</dbReference>
<dbReference type="InterPro" id="IPR035438">
    <property type="entry name" value="SARA/endofin"/>
</dbReference>
<dbReference type="Gene3D" id="3.30.1360.220">
    <property type="entry name" value="Domain of unknown function (DUF3480), N-terminal subdomain"/>
    <property type="match status" value="2"/>
</dbReference>
<dbReference type="InterPro" id="IPR017455">
    <property type="entry name" value="Znf_FYVE-rel"/>
</dbReference>
<dbReference type="InterPro" id="IPR000306">
    <property type="entry name" value="Znf_FYVE"/>
</dbReference>
<feature type="region of interest" description="Disordered" evidence="10">
    <location>
        <begin position="869"/>
        <end position="899"/>
    </location>
</feature>
<reference evidence="12" key="2">
    <citation type="submission" date="2025-09" db="UniProtKB">
        <authorList>
            <consortium name="Ensembl"/>
        </authorList>
    </citation>
    <scope>IDENTIFICATION</scope>
</reference>
<dbReference type="GO" id="GO:0005829">
    <property type="term" value="C:cytosol"/>
    <property type="evidence" value="ECO:0007669"/>
    <property type="project" value="UniProtKB-UniRule"/>
</dbReference>
<evidence type="ECO:0000313" key="12">
    <source>
        <dbReference type="Ensembl" id="ENSNNAP00000004153.1"/>
    </source>
</evidence>
<comment type="subcellular location">
    <subcellularLocation>
        <location evidence="8">Cytoplasm</location>
    </subcellularLocation>
    <subcellularLocation>
        <location evidence="8">Early endosome membrane</location>
    </subcellularLocation>
</comment>
<dbReference type="Gene3D" id="3.30.40.10">
    <property type="entry name" value="Zinc/RING finger domain, C3HC4 (zinc finger)"/>
    <property type="match status" value="1"/>
</dbReference>
<keyword evidence="6" id="KW-0862">Zinc</keyword>